<dbReference type="PANTHER" id="PTHR47331">
    <property type="entry name" value="PHD-TYPE DOMAIN-CONTAINING PROTEIN"/>
    <property type="match status" value="1"/>
</dbReference>
<dbReference type="Gene3D" id="3.30.70.270">
    <property type="match status" value="1"/>
</dbReference>
<accession>A0ABD1JD71</accession>
<evidence type="ECO:0000256" key="1">
    <source>
        <dbReference type="ARBA" id="ARBA00010879"/>
    </source>
</evidence>
<organism evidence="4 5">
    <name type="scientific">Coilia grayii</name>
    <name type="common">Gray's grenadier anchovy</name>
    <dbReference type="NCBI Taxonomy" id="363190"/>
    <lineage>
        <taxon>Eukaryota</taxon>
        <taxon>Metazoa</taxon>
        <taxon>Chordata</taxon>
        <taxon>Craniata</taxon>
        <taxon>Vertebrata</taxon>
        <taxon>Euteleostomi</taxon>
        <taxon>Actinopterygii</taxon>
        <taxon>Neopterygii</taxon>
        <taxon>Teleostei</taxon>
        <taxon>Clupei</taxon>
        <taxon>Clupeiformes</taxon>
        <taxon>Clupeoidei</taxon>
        <taxon>Engraulidae</taxon>
        <taxon>Coilinae</taxon>
        <taxon>Coilia</taxon>
    </lineage>
</organism>
<sequence length="431" mass="49668">MSLLRRTERRLSNNPEQVTIYNREINKLEKEGYAVKITSEDVNRTTGSWYIPHYMVFHNGKARVVFNCSFTYQEHNLNNNLLPGPTLGPPLLGVLLRFREHAVTISGDIRAMFHKVRLFSSDQPFLRFLWRDMEQDRQPDVYEWRVLPFGTTCSPCCATYAVRRHFKDHMNGNEDVMESVLTAFYVDNYLQSLPCPKQAASLIDKLRAILAKGGFDIRQWACNVPDVVAHLPSDARSEACELWLSADRTEPQESTLGLRWNCLSDVLGYKKRSVFATEVTMRTVYRILASQYDPLGFIIPYTTRAKVIVQALWRTERQWDDPIQDDLLPLWEAWESELTDLQNVTFPRRYTPFNITTEDVELHVFCDASEKAYGAVAYIRVVDSTGQTHVSFVLARSRVAPKCQLSIPRLELCAALTLEVPAFFCLPRRPT</sequence>
<dbReference type="InterPro" id="IPR000477">
    <property type="entry name" value="RT_dom"/>
</dbReference>
<reference evidence="4 5" key="1">
    <citation type="submission" date="2024-09" db="EMBL/GenBank/DDBJ databases">
        <title>A chromosome-level genome assembly of Gray's grenadier anchovy, Coilia grayii.</title>
        <authorList>
            <person name="Fu Z."/>
        </authorList>
    </citation>
    <scope>NUCLEOTIDE SEQUENCE [LARGE SCALE GENOMIC DNA]</scope>
    <source>
        <strain evidence="4">G4</strain>
        <tissue evidence="4">Muscle</tissue>
    </source>
</reference>
<proteinExistence type="inferred from homology"/>
<dbReference type="Pfam" id="PF00078">
    <property type="entry name" value="RVT_1"/>
    <property type="match status" value="1"/>
</dbReference>
<protein>
    <recommendedName>
        <fullName evidence="2">ribonuclease H</fullName>
        <ecNumber evidence="2">3.1.26.4</ecNumber>
    </recommendedName>
</protein>
<dbReference type="InterPro" id="IPR043502">
    <property type="entry name" value="DNA/RNA_pol_sf"/>
</dbReference>
<dbReference type="InterPro" id="IPR008042">
    <property type="entry name" value="Retrotrans_Pao"/>
</dbReference>
<dbReference type="EC" id="3.1.26.4" evidence="2"/>
<comment type="similarity">
    <text evidence="1">Belongs to the beta type-B retroviral polymerase family. HERV class-II K(HML-2) pol subfamily.</text>
</comment>
<dbReference type="SUPFAM" id="SSF56672">
    <property type="entry name" value="DNA/RNA polymerases"/>
    <property type="match status" value="1"/>
</dbReference>
<dbReference type="Gene3D" id="3.10.10.10">
    <property type="entry name" value="HIV Type 1 Reverse Transcriptase, subunit A, domain 1"/>
    <property type="match status" value="1"/>
</dbReference>
<dbReference type="PANTHER" id="PTHR47331:SF5">
    <property type="entry name" value="RIBONUCLEASE H"/>
    <property type="match status" value="1"/>
</dbReference>
<evidence type="ECO:0000256" key="2">
    <source>
        <dbReference type="ARBA" id="ARBA00012180"/>
    </source>
</evidence>
<dbReference type="InterPro" id="IPR043128">
    <property type="entry name" value="Rev_trsase/Diguanyl_cyclase"/>
</dbReference>
<evidence type="ECO:0000259" key="3">
    <source>
        <dbReference type="Pfam" id="PF00078"/>
    </source>
</evidence>
<evidence type="ECO:0000313" key="4">
    <source>
        <dbReference type="EMBL" id="KAL2085017.1"/>
    </source>
</evidence>
<dbReference type="GO" id="GO:0004523">
    <property type="term" value="F:RNA-DNA hybrid ribonuclease activity"/>
    <property type="evidence" value="ECO:0007669"/>
    <property type="project" value="UniProtKB-EC"/>
</dbReference>
<name>A0ABD1JD71_9TELE</name>
<keyword evidence="5" id="KW-1185">Reference proteome</keyword>
<gene>
    <name evidence="4" type="ORF">ACEWY4_020535</name>
</gene>
<dbReference type="Proteomes" id="UP001591681">
    <property type="component" value="Unassembled WGS sequence"/>
</dbReference>
<comment type="caution">
    <text evidence="4">The sequence shown here is derived from an EMBL/GenBank/DDBJ whole genome shotgun (WGS) entry which is preliminary data.</text>
</comment>
<feature type="domain" description="Reverse transcriptase" evidence="3">
    <location>
        <begin position="97"/>
        <end position="218"/>
    </location>
</feature>
<evidence type="ECO:0000313" key="5">
    <source>
        <dbReference type="Proteomes" id="UP001591681"/>
    </source>
</evidence>
<dbReference type="AlphaFoldDB" id="A0ABD1JD71"/>
<dbReference type="EMBL" id="JBHFQA010000017">
    <property type="protein sequence ID" value="KAL2085017.1"/>
    <property type="molecule type" value="Genomic_DNA"/>
</dbReference>
<dbReference type="Pfam" id="PF05380">
    <property type="entry name" value="Peptidase_A17"/>
    <property type="match status" value="1"/>
</dbReference>